<protein>
    <recommendedName>
        <fullName evidence="7">C2H2-type domain-containing protein</fullName>
    </recommendedName>
</protein>
<keyword evidence="1" id="KW-0479">Metal-binding</keyword>
<feature type="region of interest" description="Disordered" evidence="6">
    <location>
        <begin position="435"/>
        <end position="482"/>
    </location>
</feature>
<keyword evidence="9" id="KW-1185">Reference proteome</keyword>
<proteinExistence type="predicted"/>
<keyword evidence="3 5" id="KW-0863">Zinc-finger</keyword>
<evidence type="ECO:0000313" key="9">
    <source>
        <dbReference type="Proteomes" id="UP000198287"/>
    </source>
</evidence>
<dbReference type="GO" id="GO:0000981">
    <property type="term" value="F:DNA-binding transcription factor activity, RNA polymerase II-specific"/>
    <property type="evidence" value="ECO:0007669"/>
    <property type="project" value="TreeGrafter"/>
</dbReference>
<feature type="compositionally biased region" description="Acidic residues" evidence="6">
    <location>
        <begin position="203"/>
        <end position="228"/>
    </location>
</feature>
<feature type="compositionally biased region" description="Polar residues" evidence="6">
    <location>
        <begin position="926"/>
        <end position="935"/>
    </location>
</feature>
<comment type="caution">
    <text evidence="8">The sequence shown here is derived from an EMBL/GenBank/DDBJ whole genome shotgun (WGS) entry which is preliminary data.</text>
</comment>
<evidence type="ECO:0000256" key="3">
    <source>
        <dbReference type="ARBA" id="ARBA00022771"/>
    </source>
</evidence>
<feature type="compositionally biased region" description="Acidic residues" evidence="6">
    <location>
        <begin position="884"/>
        <end position="894"/>
    </location>
</feature>
<dbReference type="PANTHER" id="PTHR24409">
    <property type="entry name" value="ZINC FINGER PROTEIN 142"/>
    <property type="match status" value="1"/>
</dbReference>
<feature type="region of interest" description="Disordered" evidence="6">
    <location>
        <begin position="756"/>
        <end position="794"/>
    </location>
</feature>
<dbReference type="GO" id="GO:0008270">
    <property type="term" value="F:zinc ion binding"/>
    <property type="evidence" value="ECO:0007669"/>
    <property type="project" value="UniProtKB-KW"/>
</dbReference>
<feature type="domain" description="C2H2-type" evidence="7">
    <location>
        <begin position="386"/>
        <end position="414"/>
    </location>
</feature>
<evidence type="ECO:0000256" key="4">
    <source>
        <dbReference type="ARBA" id="ARBA00022833"/>
    </source>
</evidence>
<evidence type="ECO:0000313" key="8">
    <source>
        <dbReference type="EMBL" id="OXA58625.1"/>
    </source>
</evidence>
<evidence type="ECO:0000256" key="2">
    <source>
        <dbReference type="ARBA" id="ARBA00022737"/>
    </source>
</evidence>
<feature type="compositionally biased region" description="Basic and acidic residues" evidence="6">
    <location>
        <begin position="1"/>
        <end position="11"/>
    </location>
</feature>
<feature type="compositionally biased region" description="Polar residues" evidence="6">
    <location>
        <begin position="778"/>
        <end position="788"/>
    </location>
</feature>
<dbReference type="PANTHER" id="PTHR24409:SF295">
    <property type="entry name" value="AZ2-RELATED"/>
    <property type="match status" value="1"/>
</dbReference>
<dbReference type="Gene3D" id="3.30.160.60">
    <property type="entry name" value="Classic Zinc Finger"/>
    <property type="match status" value="2"/>
</dbReference>
<name>A0A226ELR3_FOLCA</name>
<feature type="compositionally biased region" description="Basic and acidic residues" evidence="6">
    <location>
        <begin position="460"/>
        <end position="471"/>
    </location>
</feature>
<dbReference type="EMBL" id="LNIX01000003">
    <property type="protein sequence ID" value="OXA58625.1"/>
    <property type="molecule type" value="Genomic_DNA"/>
</dbReference>
<evidence type="ECO:0000259" key="7">
    <source>
        <dbReference type="PROSITE" id="PS50157"/>
    </source>
</evidence>
<feature type="compositionally biased region" description="Basic and acidic residues" evidence="6">
    <location>
        <begin position="20"/>
        <end position="31"/>
    </location>
</feature>
<evidence type="ECO:0000256" key="6">
    <source>
        <dbReference type="SAM" id="MobiDB-lite"/>
    </source>
</evidence>
<feature type="domain" description="C2H2-type" evidence="7">
    <location>
        <begin position="416"/>
        <end position="446"/>
    </location>
</feature>
<dbReference type="InterPro" id="IPR013087">
    <property type="entry name" value="Znf_C2H2_type"/>
</dbReference>
<feature type="region of interest" description="Disordered" evidence="6">
    <location>
        <begin position="191"/>
        <end position="243"/>
    </location>
</feature>
<evidence type="ECO:0000256" key="5">
    <source>
        <dbReference type="PROSITE-ProRule" id="PRU00042"/>
    </source>
</evidence>
<dbReference type="GO" id="GO:0005634">
    <property type="term" value="C:nucleus"/>
    <property type="evidence" value="ECO:0007669"/>
    <property type="project" value="TreeGrafter"/>
</dbReference>
<dbReference type="PROSITE" id="PS00028">
    <property type="entry name" value="ZINC_FINGER_C2H2_1"/>
    <property type="match status" value="4"/>
</dbReference>
<keyword evidence="4" id="KW-0862">Zinc</keyword>
<organism evidence="8 9">
    <name type="scientific">Folsomia candida</name>
    <name type="common">Springtail</name>
    <dbReference type="NCBI Taxonomy" id="158441"/>
    <lineage>
        <taxon>Eukaryota</taxon>
        <taxon>Metazoa</taxon>
        <taxon>Ecdysozoa</taxon>
        <taxon>Arthropoda</taxon>
        <taxon>Hexapoda</taxon>
        <taxon>Collembola</taxon>
        <taxon>Entomobryomorpha</taxon>
        <taxon>Isotomoidea</taxon>
        <taxon>Isotomidae</taxon>
        <taxon>Proisotominae</taxon>
        <taxon>Folsomia</taxon>
    </lineage>
</organism>
<reference evidence="8 9" key="1">
    <citation type="submission" date="2015-12" db="EMBL/GenBank/DDBJ databases">
        <title>The genome of Folsomia candida.</title>
        <authorList>
            <person name="Faddeeva A."/>
            <person name="Derks M.F."/>
            <person name="Anvar Y."/>
            <person name="Smit S."/>
            <person name="Van Straalen N."/>
            <person name="Roelofs D."/>
        </authorList>
    </citation>
    <scope>NUCLEOTIDE SEQUENCE [LARGE SCALE GENOMIC DNA]</scope>
    <source>
        <strain evidence="8 9">VU population</strain>
        <tissue evidence="8">Whole body</tissue>
    </source>
</reference>
<dbReference type="GO" id="GO:0000977">
    <property type="term" value="F:RNA polymerase II transcription regulatory region sequence-specific DNA binding"/>
    <property type="evidence" value="ECO:0007669"/>
    <property type="project" value="TreeGrafter"/>
</dbReference>
<accession>A0A226ELR3</accession>
<dbReference type="Proteomes" id="UP000198287">
    <property type="component" value="Unassembled WGS sequence"/>
</dbReference>
<dbReference type="AlphaFoldDB" id="A0A226ELR3"/>
<feature type="region of interest" description="Disordered" evidence="6">
    <location>
        <begin position="1"/>
        <end position="39"/>
    </location>
</feature>
<sequence>MEEKENGDFRHSPVAGVDTAETKLTNEKDVQNYEDSSPHILTEDLVTTPKVKKEITTEINNDHIDESSQEIKTEPPELSSGDRKLLNLVVVNTNIDVKQETDTDAKIKTEKSTPKNKLKNYGRTRVEVVRKITRIIFCQLCYAQIPSVSKFRIHLDREHNIQVKGPPRIVDSDDCDNELTMKNASDALRRAENTPRTTVVLSDSDDDDDDKSSDDSESSEDSDSDDQEQESKPAESQVSTEESYLKLKTRLMKRMMRRETRSKLRIEKLLAKLGKNQTKYTQCNICWIEQLETDKHEPLRVEHKRQHTDGEFKLCQFCGMSFLYEYYLEKHLEDLSVPTVPSTMSPLEAEDLLHETHSCPDSGCGEIFANRKCLLFHRTNTHDHYHRCPTCEKVYILYSDMRKHIQRVHNYENRLLPCPVPQCDKSFRNRRGISSHMTHAHTVEEKEKYFTSTIGQPNNKIDKTESDKNANNDEEDDDKSNVVATSLPPEISVRHNLPQPFWSRRNAKLVKIRDLIRKNRLHGPRRKFKSISARPSLAPLPSQKQRSLNTSNNFLTNKPFLLPVRQTPISVNQQPSVKCKPKTKSANIITKLGGFDLRYKGAKYRKSLLSVPPKQNVNFNDKRRSIPSHRTFSMLCSLCTRGFRTRTDRDAHMGSTHHLDFTQEKPYICPITDCDKRNYVNGPTLLRHIRSCHPPSVDEELFRHSIEEDKLAEAANPSSTLKCSDLAANECQTNNMMGRKGKIAAKMKLEKDFCDQQEKEKKVRKRQKQISPGHLGPTNRNLTHSSGPTPARRRQFPRRVLGRSSEKHGPEAITIREVLAKFKLKTGYYCPECPVPKGKSFASTWNVHRHLEVLHPTSTFLLCPGSIKDKNIGGDGIFSTKIIEEEDEESEEEVAGPSRPVEEDEEIEDAANIKMSNVKPKPQPRRTPSSTSTGNPLLPFKLPNGKYYCPECNSDPSSQPKYSRPFELLRHVSDCHPGSSLLTPKKSSREIKPVIKRTSIKKTKLTEIKNNKKQESGVIKTFDCPSSSPVAGQNSSLTLSNHMEEPTTTTFPCPLCFKIFKACMSRRAHMRWCKLRKQKLLPQVGKLFSKYTKSTNTKTFCALCSKKFMSSRALAAHKGWKHSSAKSLSNTDCSEFGREIDPAICNMPKAKSGPSSSSSTATKPPLIKLNITNSDSQGANIDPSIILHDSNATPQTCSERIASIGTGNHTTRVKTRPKRKCVKY</sequence>
<dbReference type="PROSITE" id="PS50157">
    <property type="entry name" value="ZINC_FINGER_C2H2_2"/>
    <property type="match status" value="3"/>
</dbReference>
<feature type="region of interest" description="Disordered" evidence="6">
    <location>
        <begin position="883"/>
        <end position="939"/>
    </location>
</feature>
<feature type="compositionally biased region" description="Polar residues" evidence="6">
    <location>
        <begin position="450"/>
        <end position="459"/>
    </location>
</feature>
<feature type="domain" description="C2H2-type" evidence="7">
    <location>
        <begin position="1099"/>
        <end position="1127"/>
    </location>
</feature>
<keyword evidence="2" id="KW-0677">Repeat</keyword>
<gene>
    <name evidence="8" type="ORF">Fcan01_06542</name>
</gene>
<evidence type="ECO:0000256" key="1">
    <source>
        <dbReference type="ARBA" id="ARBA00022723"/>
    </source>
</evidence>
<feature type="region of interest" description="Disordered" evidence="6">
    <location>
        <begin position="60"/>
        <end position="79"/>
    </location>
</feature>
<dbReference type="SMART" id="SM00355">
    <property type="entry name" value="ZnF_C2H2"/>
    <property type="match status" value="12"/>
</dbReference>